<keyword evidence="3 9" id="KW-0808">Transferase</keyword>
<reference evidence="11" key="1">
    <citation type="submission" date="2021-09" db="EMBL/GenBank/DDBJ databases">
        <title>First case of bloodstream infection caused by Mixta hanseatica sp. nov., a member of the Erwiniaceae family.</title>
        <authorList>
            <person name="Both A."/>
            <person name="Huang J."/>
            <person name="Wenzel P."/>
            <person name="Aepfelbacher M."/>
            <person name="Rohde H."/>
            <person name="Christner M."/>
            <person name="Hentschke M."/>
        </authorList>
    </citation>
    <scope>NUCLEOTIDE SEQUENCE</scope>
    <source>
        <strain evidence="11">X22927</strain>
    </source>
</reference>
<keyword evidence="7 9" id="KW-0694">RNA-binding</keyword>
<dbReference type="InterPro" id="IPR032672">
    <property type="entry name" value="TmcA/NAT10/Kre33"/>
</dbReference>
<name>A0ABY4R4L8_9GAMM</name>
<comment type="subcellular location">
    <subcellularLocation>
        <location evidence="9">Cytoplasm</location>
    </subcellularLocation>
</comment>
<dbReference type="InterPro" id="IPR027417">
    <property type="entry name" value="P-loop_NTPase"/>
</dbReference>
<dbReference type="HAMAP" id="MF_01886">
    <property type="entry name" value="tRNA_acetyltr_TmcA"/>
    <property type="match status" value="1"/>
</dbReference>
<dbReference type="Pfam" id="PF05127">
    <property type="entry name" value="NAT10_TcmA_helicase"/>
    <property type="match status" value="1"/>
</dbReference>
<comment type="similarity">
    <text evidence="9">Belongs to the TmcA family.</text>
</comment>
<dbReference type="Pfam" id="PF17176">
    <property type="entry name" value="tRNA_bind_3"/>
    <property type="match status" value="1"/>
</dbReference>
<keyword evidence="12" id="KW-1185">Reference proteome</keyword>
<dbReference type="InterPro" id="IPR033442">
    <property type="entry name" value="TmcA_tRNA_bind"/>
</dbReference>
<protein>
    <recommendedName>
        <fullName evidence="9">tRNA(Met) cytidine acetyltransferase TmcA</fullName>
        <ecNumber evidence="9">2.3.1.193</ecNumber>
    </recommendedName>
</protein>
<dbReference type="Gene3D" id="3.40.50.11040">
    <property type="match status" value="1"/>
</dbReference>
<dbReference type="EC" id="2.3.1.193" evidence="9"/>
<gene>
    <name evidence="9" type="primary">tmcA</name>
    <name evidence="11" type="ORF">K6958_14855</name>
</gene>
<evidence type="ECO:0000256" key="4">
    <source>
        <dbReference type="ARBA" id="ARBA00022694"/>
    </source>
</evidence>
<keyword evidence="1 9" id="KW-0963">Cytoplasm</keyword>
<comment type="caution">
    <text evidence="9">Lacks conserved residue(s) required for the propagation of feature annotation.</text>
</comment>
<dbReference type="PANTHER" id="PTHR10925:SF5">
    <property type="entry name" value="RNA CYTIDINE ACETYLTRANSFERASE"/>
    <property type="match status" value="1"/>
</dbReference>
<keyword evidence="2 9" id="KW-0820">tRNA-binding</keyword>
<comment type="function">
    <text evidence="9">Catalyzes the formation of N(4)-acetylcytidine (ac(4)C) at the wobble position of tRNA(Met), by using acetyl-CoA as an acetyl donor and ATP (or GTP).</text>
</comment>
<feature type="binding site" evidence="9">
    <location>
        <begin position="454"/>
        <end position="456"/>
    </location>
    <ligand>
        <name>acetyl-CoA</name>
        <dbReference type="ChEBI" id="CHEBI:57288"/>
    </ligand>
</feature>
<dbReference type="SUPFAM" id="SSF52540">
    <property type="entry name" value="P-loop containing nucleoside triphosphate hydrolases"/>
    <property type="match status" value="1"/>
</dbReference>
<keyword evidence="8 9" id="KW-0012">Acyltransferase</keyword>
<evidence type="ECO:0000256" key="6">
    <source>
        <dbReference type="ARBA" id="ARBA00022840"/>
    </source>
</evidence>
<dbReference type="Pfam" id="PF08351">
    <property type="entry name" value="TmcA_N"/>
    <property type="match status" value="1"/>
</dbReference>
<dbReference type="InterPro" id="IPR024914">
    <property type="entry name" value="tRNA_acetyltr_TmcA"/>
</dbReference>
<dbReference type="InterPro" id="IPR013562">
    <property type="entry name" value="TmcA/NAT10_N"/>
</dbReference>
<evidence type="ECO:0000313" key="11">
    <source>
        <dbReference type="EMBL" id="UQY43161.1"/>
    </source>
</evidence>
<dbReference type="Proteomes" id="UP001056635">
    <property type="component" value="Chromosome"/>
</dbReference>
<dbReference type="InterPro" id="IPR016181">
    <property type="entry name" value="Acyl_CoA_acyltransferase"/>
</dbReference>
<dbReference type="InterPro" id="IPR000182">
    <property type="entry name" value="GNAT_dom"/>
</dbReference>
<keyword evidence="4 9" id="KW-0819">tRNA processing</keyword>
<feature type="binding site" evidence="9">
    <location>
        <position position="313"/>
    </location>
    <ligand>
        <name>ATP</name>
        <dbReference type="ChEBI" id="CHEBI:30616"/>
    </ligand>
</feature>
<accession>A0ABY4R4L8</accession>
<evidence type="ECO:0000313" key="12">
    <source>
        <dbReference type="Proteomes" id="UP001056635"/>
    </source>
</evidence>
<dbReference type="InterPro" id="IPR007807">
    <property type="entry name" value="TcmA/NAT10_helicase"/>
</dbReference>
<evidence type="ECO:0000256" key="7">
    <source>
        <dbReference type="ARBA" id="ARBA00022884"/>
    </source>
</evidence>
<feature type="binding site" evidence="9">
    <location>
        <position position="499"/>
    </location>
    <ligand>
        <name>acetyl-CoA</name>
        <dbReference type="ChEBI" id="CHEBI:57288"/>
    </ligand>
</feature>
<dbReference type="Gene3D" id="3.40.50.300">
    <property type="entry name" value="P-loop containing nucleotide triphosphate hydrolases"/>
    <property type="match status" value="1"/>
</dbReference>
<comment type="catalytic activity">
    <reaction evidence="9">
        <text>cytidine(34) in elongator tRNA(Met) + acetyl-CoA + ATP + H2O = N(4)-acetylcytidine(34) in elongator tRNA(Met) + ADP + phosphate + CoA + H(+)</text>
        <dbReference type="Rhea" id="RHEA:43788"/>
        <dbReference type="Rhea" id="RHEA-COMP:10693"/>
        <dbReference type="Rhea" id="RHEA-COMP:10694"/>
        <dbReference type="ChEBI" id="CHEBI:15377"/>
        <dbReference type="ChEBI" id="CHEBI:15378"/>
        <dbReference type="ChEBI" id="CHEBI:30616"/>
        <dbReference type="ChEBI" id="CHEBI:43474"/>
        <dbReference type="ChEBI" id="CHEBI:57287"/>
        <dbReference type="ChEBI" id="CHEBI:57288"/>
        <dbReference type="ChEBI" id="CHEBI:74900"/>
        <dbReference type="ChEBI" id="CHEBI:82748"/>
        <dbReference type="ChEBI" id="CHEBI:456216"/>
        <dbReference type="EC" id="2.3.1.193"/>
    </reaction>
</comment>
<dbReference type="EMBL" id="CP082904">
    <property type="protein sequence ID" value="UQY43161.1"/>
    <property type="molecule type" value="Genomic_DNA"/>
</dbReference>
<keyword evidence="6 9" id="KW-0067">ATP-binding</keyword>
<dbReference type="Gene3D" id="1.20.120.890">
    <property type="entry name" value="tRNA(Met) cytidine acetyltransferase, tail domain"/>
    <property type="match status" value="1"/>
</dbReference>
<evidence type="ECO:0000256" key="1">
    <source>
        <dbReference type="ARBA" id="ARBA00022490"/>
    </source>
</evidence>
<dbReference type="PROSITE" id="PS51186">
    <property type="entry name" value="GNAT"/>
    <property type="match status" value="1"/>
</dbReference>
<dbReference type="GO" id="GO:0016746">
    <property type="term" value="F:acyltransferase activity"/>
    <property type="evidence" value="ECO:0007669"/>
    <property type="project" value="UniProtKB-KW"/>
</dbReference>
<evidence type="ECO:0000256" key="3">
    <source>
        <dbReference type="ARBA" id="ARBA00022679"/>
    </source>
</evidence>
<feature type="binding site" evidence="9">
    <location>
        <position position="172"/>
    </location>
    <ligand>
        <name>ATP</name>
        <dbReference type="ChEBI" id="CHEBI:30616"/>
    </ligand>
</feature>
<evidence type="ECO:0000259" key="10">
    <source>
        <dbReference type="PROSITE" id="PS51186"/>
    </source>
</evidence>
<proteinExistence type="inferred from homology"/>
<dbReference type="SUPFAM" id="SSF55729">
    <property type="entry name" value="Acyl-CoA N-acyltransferases (Nat)"/>
    <property type="match status" value="1"/>
</dbReference>
<feature type="domain" description="N-acetyltransferase" evidence="10">
    <location>
        <begin position="345"/>
        <end position="524"/>
    </location>
</feature>
<dbReference type="CDD" id="cd04301">
    <property type="entry name" value="NAT_SF"/>
    <property type="match status" value="1"/>
</dbReference>
<dbReference type="PANTHER" id="PTHR10925">
    <property type="entry name" value="N-ACETYLTRANSFERASE 10"/>
    <property type="match status" value="1"/>
</dbReference>
<evidence type="ECO:0000256" key="9">
    <source>
        <dbReference type="HAMAP-Rule" id="MF_01886"/>
    </source>
</evidence>
<dbReference type="Pfam" id="PF13718">
    <property type="entry name" value="GNAT_acetyltr_2"/>
    <property type="match status" value="2"/>
</dbReference>
<dbReference type="InterPro" id="IPR038321">
    <property type="entry name" value="TmcA_C_sf"/>
</dbReference>
<feature type="binding site" evidence="9">
    <location>
        <position position="492"/>
    </location>
    <ligand>
        <name>acetyl-CoA</name>
        <dbReference type="ChEBI" id="CHEBI:57288"/>
    </ligand>
</feature>
<dbReference type="Gene3D" id="3.40.630.30">
    <property type="match status" value="1"/>
</dbReference>
<sequence length="666" mass="73629">MLSSVTAEMQRTGIRRLAVLAGEPDWCYQQAQQWRAALTGDWLCLSEDPQLPNSVAPSALRNLLGQEFRHAIFDARQGFHSEAFAALAGTLSAGSWLLLLTPPWDAWPQHPDSDSLRWSESDAPIATPHFVAHLQRQLCADRQLLLHRQHQPCRQPTPLTLPDWRPVGAQQQRRLLHHFLQAQPGIYVLTAARGRGKSALAGMLMQHWPGRCLVTAPAKVSTAVLARFAGERFVFIAPDALLASAAPPEADWLIIDEAAAIPAPLLQRLITRFPRVLLTTTVQGYEGTGRGFLLKFCAALPQAHFYQLEEPLRWRQGDPLESRIHAALMLDEATGVANRASPQALTISACGRDNGPRLLALYQLLTSAHYRTTPLDLRRLMDAPGQQFIAAESACGEVSGAAWLVAEGGLTAALAWQVWAGLRRPRGNLVAQSLAAHAGFPQAAQLRSQRISRIAVAPGLRRQQVGRRMIDAAREQAQGLDYLSVSFGFTEELWRFWQRCGFTLARIATQREASSGCYSAMAIYPLSEAGKQLSQQAEQQLARDLYWLQPLIDQPIPLTIVSQQALDEADWLTLGGFAFAHRSFEVSLPALGRLLLVTAQGEELALYRMIMQRQPPASLAAALGLSGRKALLSHWREEAQQLMRLLDATRCDRLRDAIARKLIDGN</sequence>
<evidence type="ECO:0000256" key="8">
    <source>
        <dbReference type="ARBA" id="ARBA00023315"/>
    </source>
</evidence>
<evidence type="ECO:0000256" key="5">
    <source>
        <dbReference type="ARBA" id="ARBA00022741"/>
    </source>
</evidence>
<keyword evidence="5 9" id="KW-0547">Nucleotide-binding</keyword>
<evidence type="ECO:0000256" key="2">
    <source>
        <dbReference type="ARBA" id="ARBA00022555"/>
    </source>
</evidence>
<organism evidence="11 12">
    <name type="scientific">Mixta hanseatica</name>
    <dbReference type="NCBI Taxonomy" id="2872648"/>
    <lineage>
        <taxon>Bacteria</taxon>
        <taxon>Pseudomonadati</taxon>
        <taxon>Pseudomonadota</taxon>
        <taxon>Gammaproteobacteria</taxon>
        <taxon>Enterobacterales</taxon>
        <taxon>Erwiniaceae</taxon>
        <taxon>Mixta</taxon>
    </lineage>
</organism>